<evidence type="ECO:0000256" key="3">
    <source>
        <dbReference type="PROSITE-ProRule" id="PRU00339"/>
    </source>
</evidence>
<dbReference type="RefSeq" id="WP_186408657.1">
    <property type="nucleotide sequence ID" value="NZ_FLQX01000146.1"/>
</dbReference>
<feature type="repeat" description="TPR" evidence="3">
    <location>
        <begin position="60"/>
        <end position="93"/>
    </location>
</feature>
<feature type="repeat" description="TPR" evidence="3">
    <location>
        <begin position="99"/>
        <end position="132"/>
    </location>
</feature>
<reference evidence="4 5" key="1">
    <citation type="submission" date="2016-06" db="EMBL/GenBank/DDBJ databases">
        <authorList>
            <person name="Kjaerup R.B."/>
            <person name="Dalgaard T.S."/>
            <person name="Juul-Madsen H.R."/>
        </authorList>
    </citation>
    <scope>NUCLEOTIDE SEQUENCE [LARGE SCALE GENOMIC DNA]</scope>
    <source>
        <strain evidence="4">3</strain>
    </source>
</reference>
<dbReference type="InterPro" id="IPR013105">
    <property type="entry name" value="TPR_2"/>
</dbReference>
<protein>
    <submittedName>
        <fullName evidence="4">Uncharacterized protein</fullName>
    </submittedName>
</protein>
<dbReference type="EMBL" id="FLQX01000146">
    <property type="protein sequence ID" value="SBT09141.1"/>
    <property type="molecule type" value="Genomic_DNA"/>
</dbReference>
<name>A0A1A8XWP4_9PROT</name>
<dbReference type="InterPro" id="IPR011990">
    <property type="entry name" value="TPR-like_helical_dom_sf"/>
</dbReference>
<evidence type="ECO:0000313" key="5">
    <source>
        <dbReference type="Proteomes" id="UP000199169"/>
    </source>
</evidence>
<evidence type="ECO:0000256" key="1">
    <source>
        <dbReference type="ARBA" id="ARBA00022737"/>
    </source>
</evidence>
<dbReference type="Gene3D" id="1.25.40.10">
    <property type="entry name" value="Tetratricopeptide repeat domain"/>
    <property type="match status" value="1"/>
</dbReference>
<dbReference type="PROSITE" id="PS50005">
    <property type="entry name" value="TPR"/>
    <property type="match status" value="2"/>
</dbReference>
<evidence type="ECO:0000313" key="4">
    <source>
        <dbReference type="EMBL" id="SBT09141.1"/>
    </source>
</evidence>
<dbReference type="AlphaFoldDB" id="A0A1A8XWP4"/>
<accession>A0A1A8XWP4</accession>
<gene>
    <name evidence="4" type="ORF">ACCAA_670063</name>
</gene>
<dbReference type="InterPro" id="IPR051685">
    <property type="entry name" value="Ycf3/AcsC/BcsC/TPR_MFPF"/>
</dbReference>
<proteinExistence type="predicted"/>
<evidence type="ECO:0000256" key="2">
    <source>
        <dbReference type="ARBA" id="ARBA00022803"/>
    </source>
</evidence>
<dbReference type="InterPro" id="IPR019734">
    <property type="entry name" value="TPR_rpt"/>
</dbReference>
<dbReference type="PANTHER" id="PTHR44943:SF8">
    <property type="entry name" value="TPR REPEAT-CONTAINING PROTEIN MJ0263"/>
    <property type="match status" value="1"/>
</dbReference>
<keyword evidence="1" id="KW-0677">Repeat</keyword>
<dbReference type="SMART" id="SM00028">
    <property type="entry name" value="TPR"/>
    <property type="match status" value="3"/>
</dbReference>
<dbReference type="STRING" id="1860102.ACCAA_670063"/>
<sequence>MAASEEGDYGEALRWMKAAEEIAGLSAEVLCRYAIVYSYIDQEQSAICHRQCLEKNPQHPRAHYLLGIDHREHGRIDAAIDEYRKAIDNYPRSDRFHLNEAWNNLGTAYHELGDLAQAKEAWETAIMLMPSDEMSVRNLLNCICDNPALPPAMREPSALVGQMLKRKGYL</sequence>
<keyword evidence="5" id="KW-1185">Reference proteome</keyword>
<dbReference type="Pfam" id="PF07719">
    <property type="entry name" value="TPR_2"/>
    <property type="match status" value="1"/>
</dbReference>
<dbReference type="PANTHER" id="PTHR44943">
    <property type="entry name" value="CELLULOSE SYNTHASE OPERON PROTEIN C"/>
    <property type="match status" value="1"/>
</dbReference>
<dbReference type="PROSITE" id="PS50293">
    <property type="entry name" value="TPR_REGION"/>
    <property type="match status" value="1"/>
</dbReference>
<organism evidence="4 5">
    <name type="scientific">Candidatus Accumulibacter aalborgensis</name>
    <dbReference type="NCBI Taxonomy" id="1860102"/>
    <lineage>
        <taxon>Bacteria</taxon>
        <taxon>Pseudomonadati</taxon>
        <taxon>Pseudomonadota</taxon>
        <taxon>Betaproteobacteria</taxon>
        <taxon>Candidatus Accumulibacter</taxon>
    </lineage>
</organism>
<dbReference type="SUPFAM" id="SSF48452">
    <property type="entry name" value="TPR-like"/>
    <property type="match status" value="1"/>
</dbReference>
<keyword evidence="2 3" id="KW-0802">TPR repeat</keyword>
<dbReference type="Pfam" id="PF13432">
    <property type="entry name" value="TPR_16"/>
    <property type="match status" value="1"/>
</dbReference>
<dbReference type="Proteomes" id="UP000199169">
    <property type="component" value="Unassembled WGS sequence"/>
</dbReference>